<dbReference type="Pfam" id="PF02607">
    <property type="entry name" value="B12-binding_2"/>
    <property type="match status" value="1"/>
</dbReference>
<comment type="pathway">
    <text evidence="4">Amino-acid biosynthesis; L-methionine biosynthesis via de novo pathway; L-methionine from L-homocysteine (MetH route): step 1/1.</text>
</comment>
<dbReference type="InterPro" id="IPR011005">
    <property type="entry name" value="Dihydropteroate_synth-like_sf"/>
</dbReference>
<dbReference type="GO" id="GO:0031419">
    <property type="term" value="F:cobalamin binding"/>
    <property type="evidence" value="ECO:0007669"/>
    <property type="project" value="UniProtKB-KW"/>
</dbReference>
<dbReference type="PROSITE" id="PS51332">
    <property type="entry name" value="B12_BINDING"/>
    <property type="match status" value="1"/>
</dbReference>
<dbReference type="Gene3D" id="3.20.20.330">
    <property type="entry name" value="Homocysteine-binding-like domain"/>
    <property type="match status" value="1"/>
</dbReference>
<keyword evidence="8 19" id="KW-0489">Methyltransferase</keyword>
<evidence type="ECO:0000256" key="2">
    <source>
        <dbReference type="ARBA" id="ARBA00001947"/>
    </source>
</evidence>
<keyword evidence="16" id="KW-0170">Cobalt</keyword>
<dbReference type="InterPro" id="IPR036589">
    <property type="entry name" value="HCY_dom_sf"/>
</dbReference>
<comment type="cofactor">
    <cofactor evidence="2 19">
        <name>Zn(2+)</name>
        <dbReference type="ChEBI" id="CHEBI:29105"/>
    </cofactor>
</comment>
<dbReference type="GO" id="GO:0032259">
    <property type="term" value="P:methylation"/>
    <property type="evidence" value="ECO:0007669"/>
    <property type="project" value="UniProtKB-KW"/>
</dbReference>
<evidence type="ECO:0000256" key="12">
    <source>
        <dbReference type="ARBA" id="ARBA00022691"/>
    </source>
</evidence>
<feature type="binding site" evidence="19">
    <location>
        <position position="212"/>
    </location>
    <ligand>
        <name>Zn(2+)</name>
        <dbReference type="ChEBI" id="CHEBI:29105"/>
    </ligand>
</feature>
<dbReference type="InterPro" id="IPR003726">
    <property type="entry name" value="HCY_dom"/>
</dbReference>
<keyword evidence="25" id="KW-1185">Reference proteome</keyword>
<feature type="domain" description="B12-binding" evidence="22">
    <location>
        <begin position="693"/>
        <end position="812"/>
    </location>
</feature>
<reference evidence="24 25" key="1">
    <citation type="submission" date="2017-02" db="EMBL/GenBank/DDBJ databases">
        <authorList>
            <person name="Peterson S.W."/>
        </authorList>
    </citation>
    <scope>NUCLEOTIDE SEQUENCE [LARGE SCALE GENOMIC DNA]</scope>
    <source>
        <strain evidence="24 25">ATCC 17233</strain>
    </source>
</reference>
<dbReference type="SUPFAM" id="SSF82282">
    <property type="entry name" value="Homocysteine S-methyltransferase"/>
    <property type="match status" value="1"/>
</dbReference>
<evidence type="ECO:0000256" key="5">
    <source>
        <dbReference type="ARBA" id="ARBA00010398"/>
    </source>
</evidence>
<dbReference type="InterPro" id="IPR000489">
    <property type="entry name" value="Pterin-binding_dom"/>
</dbReference>
<evidence type="ECO:0000256" key="16">
    <source>
        <dbReference type="ARBA" id="ARBA00023285"/>
    </source>
</evidence>
<feature type="domain" description="Pterin-binding" evidence="21">
    <location>
        <begin position="323"/>
        <end position="590"/>
    </location>
</feature>
<evidence type="ECO:0000256" key="17">
    <source>
        <dbReference type="ARBA" id="ARBA00025552"/>
    </source>
</evidence>
<dbReference type="SUPFAM" id="SSF51717">
    <property type="entry name" value="Dihydropteroate synthetase-like"/>
    <property type="match status" value="1"/>
</dbReference>
<evidence type="ECO:0000256" key="14">
    <source>
        <dbReference type="ARBA" id="ARBA00022833"/>
    </source>
</evidence>
<evidence type="ECO:0000256" key="6">
    <source>
        <dbReference type="ARBA" id="ARBA00012032"/>
    </source>
</evidence>
<evidence type="ECO:0000256" key="9">
    <source>
        <dbReference type="ARBA" id="ARBA00022605"/>
    </source>
</evidence>
<keyword evidence="14 19" id="KW-0862">Zinc</keyword>
<feature type="binding site" evidence="19">
    <location>
        <position position="277"/>
    </location>
    <ligand>
        <name>Zn(2+)</name>
        <dbReference type="ChEBI" id="CHEBI:29105"/>
    </ligand>
</feature>
<dbReference type="PROSITE" id="PS50970">
    <property type="entry name" value="HCY"/>
    <property type="match status" value="1"/>
</dbReference>
<dbReference type="InterPro" id="IPR003759">
    <property type="entry name" value="Cbl-bd_cap"/>
</dbReference>
<dbReference type="GO" id="GO:0005829">
    <property type="term" value="C:cytosol"/>
    <property type="evidence" value="ECO:0007669"/>
    <property type="project" value="TreeGrafter"/>
</dbReference>
<dbReference type="RefSeq" id="WP_078787762.1">
    <property type="nucleotide sequence ID" value="NZ_FMTO01000010.1"/>
</dbReference>
<evidence type="ECO:0000256" key="11">
    <source>
        <dbReference type="ARBA" id="ARBA00022679"/>
    </source>
</evidence>
<evidence type="ECO:0000259" key="22">
    <source>
        <dbReference type="PROSITE" id="PS51332"/>
    </source>
</evidence>
<gene>
    <name evidence="24" type="ORF">SAMN02745110_01950</name>
</gene>
<dbReference type="Gene3D" id="1.10.1240.10">
    <property type="entry name" value="Methionine synthase domain"/>
    <property type="match status" value="1"/>
</dbReference>
<dbReference type="CDD" id="cd02070">
    <property type="entry name" value="corrinoid_protein_B12-BD"/>
    <property type="match status" value="1"/>
</dbReference>
<dbReference type="Pfam" id="PF02574">
    <property type="entry name" value="S-methyl_trans"/>
    <property type="match status" value="1"/>
</dbReference>
<dbReference type="UniPathway" id="UPA00051">
    <property type="reaction ID" value="UER00081"/>
</dbReference>
<keyword evidence="10" id="KW-0846">Cobalamin</keyword>
<evidence type="ECO:0000256" key="8">
    <source>
        <dbReference type="ARBA" id="ARBA00022603"/>
    </source>
</evidence>
<dbReference type="AlphaFoldDB" id="A0A1T4PDP8"/>
<keyword evidence="9" id="KW-0028">Amino-acid biosynthesis</keyword>
<proteinExistence type="inferred from homology"/>
<organism evidence="24 25">
    <name type="scientific">Eubacterium ruminantium</name>
    <dbReference type="NCBI Taxonomy" id="42322"/>
    <lineage>
        <taxon>Bacteria</taxon>
        <taxon>Bacillati</taxon>
        <taxon>Bacillota</taxon>
        <taxon>Clostridia</taxon>
        <taxon>Eubacteriales</taxon>
        <taxon>Eubacteriaceae</taxon>
        <taxon>Eubacterium</taxon>
    </lineage>
</organism>
<evidence type="ECO:0000256" key="18">
    <source>
        <dbReference type="ARBA" id="ARBA00031040"/>
    </source>
</evidence>
<feature type="binding site" evidence="19">
    <location>
        <position position="278"/>
    </location>
    <ligand>
        <name>Zn(2+)</name>
        <dbReference type="ChEBI" id="CHEBI:29105"/>
    </ligand>
</feature>
<keyword evidence="12" id="KW-0949">S-adenosyl-L-methionine</keyword>
<evidence type="ECO:0000259" key="21">
    <source>
        <dbReference type="PROSITE" id="PS50972"/>
    </source>
</evidence>
<feature type="domain" description="B12-binding N-terminal" evidence="23">
    <location>
        <begin position="598"/>
        <end position="692"/>
    </location>
</feature>
<feature type="domain" description="Hcy-binding" evidence="20">
    <location>
        <begin position="3"/>
        <end position="292"/>
    </location>
</feature>
<dbReference type="Pfam" id="PF00809">
    <property type="entry name" value="Pterin_bind"/>
    <property type="match status" value="1"/>
</dbReference>
<evidence type="ECO:0000256" key="3">
    <source>
        <dbReference type="ARBA" id="ARBA00001956"/>
    </source>
</evidence>
<comment type="similarity">
    <text evidence="5">Belongs to the vitamin-B12 dependent methionine synthase family.</text>
</comment>
<dbReference type="Proteomes" id="UP000189857">
    <property type="component" value="Unassembled WGS sequence"/>
</dbReference>
<protein>
    <recommendedName>
        <fullName evidence="7">Methionine synthase</fullName>
        <ecNumber evidence="6">2.1.1.13</ecNumber>
    </recommendedName>
    <alternativeName>
        <fullName evidence="18">5-methyltetrahydrofolate--homocysteine methyltransferase</fullName>
    </alternativeName>
</protein>
<dbReference type="GO" id="GO:0008705">
    <property type="term" value="F:methionine synthase activity"/>
    <property type="evidence" value="ECO:0007669"/>
    <property type="project" value="UniProtKB-EC"/>
</dbReference>
<evidence type="ECO:0000256" key="7">
    <source>
        <dbReference type="ARBA" id="ARBA00013998"/>
    </source>
</evidence>
<dbReference type="Gene3D" id="3.40.50.280">
    <property type="entry name" value="Cobalamin-binding domain"/>
    <property type="match status" value="1"/>
</dbReference>
<dbReference type="InterPro" id="IPR036594">
    <property type="entry name" value="Meth_synthase_dom"/>
</dbReference>
<dbReference type="SMART" id="SM01018">
    <property type="entry name" value="B12-binding_2"/>
    <property type="match status" value="1"/>
</dbReference>
<evidence type="ECO:0000256" key="10">
    <source>
        <dbReference type="ARBA" id="ARBA00022628"/>
    </source>
</evidence>
<dbReference type="OrthoDB" id="9803687at2"/>
<dbReference type="PROSITE" id="PS50972">
    <property type="entry name" value="PTERIN_BINDING"/>
    <property type="match status" value="1"/>
</dbReference>
<dbReference type="InterPro" id="IPR050554">
    <property type="entry name" value="Met_Synthase/Corrinoid"/>
</dbReference>
<dbReference type="EC" id="2.1.1.13" evidence="6"/>
<evidence type="ECO:0000256" key="15">
    <source>
        <dbReference type="ARBA" id="ARBA00023167"/>
    </source>
</evidence>
<evidence type="ECO:0000313" key="24">
    <source>
        <dbReference type="EMBL" id="SJZ89356.1"/>
    </source>
</evidence>
<keyword evidence="15" id="KW-0486">Methionine biosynthesis</keyword>
<dbReference type="InterPro" id="IPR036724">
    <property type="entry name" value="Cobalamin-bd_sf"/>
</dbReference>
<evidence type="ECO:0000313" key="25">
    <source>
        <dbReference type="Proteomes" id="UP000189857"/>
    </source>
</evidence>
<name>A0A1T4PDP8_9FIRM</name>
<comment type="function">
    <text evidence="17">Catalyzes the transfer of a methyl group from methyl-cobalamin to homocysteine, yielding enzyme-bound cob(I)alamin and methionine. Subsequently, remethylates the cofactor using methyltetrahydrofolate.</text>
</comment>
<comment type="cofactor">
    <cofactor evidence="3">
        <name>methylcob(III)alamin</name>
        <dbReference type="ChEBI" id="CHEBI:28115"/>
    </cofactor>
</comment>
<keyword evidence="11 19" id="KW-0808">Transferase</keyword>
<dbReference type="SUPFAM" id="SSF52242">
    <property type="entry name" value="Cobalamin (vitamin B12)-binding domain"/>
    <property type="match status" value="1"/>
</dbReference>
<dbReference type="GO" id="GO:0046872">
    <property type="term" value="F:metal ion binding"/>
    <property type="evidence" value="ECO:0007669"/>
    <property type="project" value="UniProtKB-KW"/>
</dbReference>
<comment type="catalytic activity">
    <reaction evidence="1">
        <text>(6S)-5-methyl-5,6,7,8-tetrahydrofolate + L-homocysteine = (6S)-5,6,7,8-tetrahydrofolate + L-methionine</text>
        <dbReference type="Rhea" id="RHEA:11172"/>
        <dbReference type="ChEBI" id="CHEBI:18608"/>
        <dbReference type="ChEBI" id="CHEBI:57453"/>
        <dbReference type="ChEBI" id="CHEBI:57844"/>
        <dbReference type="ChEBI" id="CHEBI:58199"/>
        <dbReference type="EC" id="2.1.1.13"/>
    </reaction>
</comment>
<evidence type="ECO:0000259" key="23">
    <source>
        <dbReference type="PROSITE" id="PS51337"/>
    </source>
</evidence>
<dbReference type="PROSITE" id="PS51337">
    <property type="entry name" value="B12_BINDING_NTER"/>
    <property type="match status" value="1"/>
</dbReference>
<evidence type="ECO:0000256" key="19">
    <source>
        <dbReference type="PROSITE-ProRule" id="PRU00333"/>
    </source>
</evidence>
<dbReference type="GO" id="GO:0050667">
    <property type="term" value="P:homocysteine metabolic process"/>
    <property type="evidence" value="ECO:0007669"/>
    <property type="project" value="TreeGrafter"/>
</dbReference>
<keyword evidence="13 19" id="KW-0479">Metal-binding</keyword>
<dbReference type="InterPro" id="IPR006158">
    <property type="entry name" value="Cobalamin-bd"/>
</dbReference>
<dbReference type="EMBL" id="FUXA01000011">
    <property type="protein sequence ID" value="SJZ89356.1"/>
    <property type="molecule type" value="Genomic_DNA"/>
</dbReference>
<sequence>MNRKQFRELVDKQILVLDGATGTNLMDVGMPLGVCPEKWILEHPEKLINLQSKFIEAGSNIVYAPTFTCNRIKLEEYHLEDNTVQMNKDLVALSKEAIARNNYRGYVAGDMTMTGKQLYPIGDLKFETLVDVYKEQAAALIEAEVDLIVVETMMSLQETRAAVIAIREINEEIPVIVSLTYNEDGRTLFGTPPEVAVVTLQGLGVDAVGINCSTGPEEMTELVEKMKEYASVPVFAKPNAGMPELVDGKSVYLMKPEYFADCAKKLVYAGASIVGGCCGSNCKHIEKLKIAVRGMERPVINETHKRTLSSERKLLDIPLDGPFLVVGERINPTGKKKLQEELRAGNLDIVSEMAVAQDKNGAAVLDINMGINGIDEEEMMLKAIYEVISLTDLPLCIDSSYVNVVESALRIYPGRALINSVSLEEKKCRPLFKIAKKYGAMCILLPLSDAGLPETLEEKKENVRELVRIALEEGLTMNDLVVDGLVSTVGALKDAGLMTLETIRFCHDELGLPTICGLSNISFGLPERININSAFLTMAIANGLTMAIANPDQDQLVNAALSADLLLNKTDADNRYVMNVRHIETGDAAKSSKGPSGSKSESLVGEGKTPVYEAIINGNKRQAVDEVKKAIEKGAEPKSIIDNDLIPAINRVGELFEEKKFFLPQLISGANAMDAAIEYITPHLKKDETGESKGTVVFASVEGDIHEIGKSLCVLMLRNYGFNVIDLGKDVPKETIVEAAIEHDADIIALSALMTTTMMNMKDVIIYSHEKGCRAKIIIGGAVINQNFADEIKADGYSKDANECVRLVQSLI</sequence>
<dbReference type="Gene3D" id="3.20.20.20">
    <property type="entry name" value="Dihydropteroate synthase-like"/>
    <property type="match status" value="1"/>
</dbReference>
<evidence type="ECO:0000259" key="20">
    <source>
        <dbReference type="PROSITE" id="PS50970"/>
    </source>
</evidence>
<dbReference type="SUPFAM" id="SSF47644">
    <property type="entry name" value="Methionine synthase domain"/>
    <property type="match status" value="1"/>
</dbReference>
<dbReference type="Pfam" id="PF02310">
    <property type="entry name" value="B12-binding"/>
    <property type="match status" value="1"/>
</dbReference>
<dbReference type="PANTHER" id="PTHR45833">
    <property type="entry name" value="METHIONINE SYNTHASE"/>
    <property type="match status" value="1"/>
</dbReference>
<dbReference type="PANTHER" id="PTHR45833:SF1">
    <property type="entry name" value="METHIONINE SYNTHASE"/>
    <property type="match status" value="1"/>
</dbReference>
<evidence type="ECO:0000256" key="13">
    <source>
        <dbReference type="ARBA" id="ARBA00022723"/>
    </source>
</evidence>
<evidence type="ECO:0000256" key="1">
    <source>
        <dbReference type="ARBA" id="ARBA00001700"/>
    </source>
</evidence>
<dbReference type="GO" id="GO:0046653">
    <property type="term" value="P:tetrahydrofolate metabolic process"/>
    <property type="evidence" value="ECO:0007669"/>
    <property type="project" value="TreeGrafter"/>
</dbReference>
<accession>A0A1T4PDP8</accession>
<evidence type="ECO:0000256" key="4">
    <source>
        <dbReference type="ARBA" id="ARBA00005178"/>
    </source>
</evidence>